<feature type="compositionally biased region" description="Basic residues" evidence="1">
    <location>
        <begin position="1"/>
        <end position="11"/>
    </location>
</feature>
<dbReference type="STRING" id="411473.RUMCAL_02447"/>
<evidence type="ECO:0000256" key="1">
    <source>
        <dbReference type="SAM" id="MobiDB-lite"/>
    </source>
</evidence>
<proteinExistence type="predicted"/>
<accession>U2KJK6</accession>
<organism evidence="2 3">
    <name type="scientific">Ruminococcus callidus ATCC 27760</name>
    <dbReference type="NCBI Taxonomy" id="411473"/>
    <lineage>
        <taxon>Bacteria</taxon>
        <taxon>Bacillati</taxon>
        <taxon>Bacillota</taxon>
        <taxon>Clostridia</taxon>
        <taxon>Eubacteriales</taxon>
        <taxon>Oscillospiraceae</taxon>
        <taxon>Ruminococcus</taxon>
    </lineage>
</organism>
<sequence>MFHAQQHRHGKCYPAAGENGGQPEKGTAQQIKGIGTDEVDTEVGVPVPAEAAAANGIICQIVKGDLLRIVVAIVDVIAAVCDDDRQNHHQQAAEAQQECQQIPAEFLPQSRAAKCH</sequence>
<dbReference type="AlphaFoldDB" id="U2KJK6"/>
<name>U2KJK6_9FIRM</name>
<feature type="region of interest" description="Disordered" evidence="1">
    <location>
        <begin position="1"/>
        <end position="34"/>
    </location>
</feature>
<comment type="caution">
    <text evidence="2">The sequence shown here is derived from an EMBL/GenBank/DDBJ whole genome shotgun (WGS) entry which is preliminary data.</text>
</comment>
<evidence type="ECO:0000313" key="3">
    <source>
        <dbReference type="Proteomes" id="UP000016662"/>
    </source>
</evidence>
<dbReference type="Proteomes" id="UP000016662">
    <property type="component" value="Unassembled WGS sequence"/>
</dbReference>
<dbReference type="HOGENOM" id="CLU_2095070_0_0_9"/>
<gene>
    <name evidence="2" type="ORF">RUMCAL_02447</name>
</gene>
<dbReference type="EMBL" id="AWVF01000296">
    <property type="protein sequence ID" value="ERJ92240.1"/>
    <property type="molecule type" value="Genomic_DNA"/>
</dbReference>
<evidence type="ECO:0000313" key="2">
    <source>
        <dbReference type="EMBL" id="ERJ92240.1"/>
    </source>
</evidence>
<reference evidence="2 3" key="1">
    <citation type="submission" date="2013-07" db="EMBL/GenBank/DDBJ databases">
        <authorList>
            <person name="Weinstock G."/>
            <person name="Sodergren E."/>
            <person name="Wylie T."/>
            <person name="Fulton L."/>
            <person name="Fulton R."/>
            <person name="Fronick C."/>
            <person name="O'Laughlin M."/>
            <person name="Godfrey J."/>
            <person name="Miner T."/>
            <person name="Herter B."/>
            <person name="Appelbaum E."/>
            <person name="Cordes M."/>
            <person name="Lek S."/>
            <person name="Wollam A."/>
            <person name="Pepin K.H."/>
            <person name="Palsikar V.B."/>
            <person name="Mitreva M."/>
            <person name="Wilson R.K."/>
        </authorList>
    </citation>
    <scope>NUCLEOTIDE SEQUENCE [LARGE SCALE GENOMIC DNA]</scope>
    <source>
        <strain evidence="2 3">ATCC 27760</strain>
    </source>
</reference>
<protein>
    <submittedName>
        <fullName evidence="2">Uncharacterized protein</fullName>
    </submittedName>
</protein>
<keyword evidence="3" id="KW-1185">Reference proteome</keyword>